<reference evidence="1" key="1">
    <citation type="submission" date="2019-08" db="EMBL/GenBank/DDBJ databases">
        <authorList>
            <person name="Kucharzyk K."/>
            <person name="Murdoch R.W."/>
            <person name="Higgins S."/>
            <person name="Loffler F."/>
        </authorList>
    </citation>
    <scope>NUCLEOTIDE SEQUENCE</scope>
</reference>
<comment type="caution">
    <text evidence="1">The sequence shown here is derived from an EMBL/GenBank/DDBJ whole genome shotgun (WGS) entry which is preliminary data.</text>
</comment>
<protein>
    <submittedName>
        <fullName evidence="1">Uncharacterized protein</fullName>
    </submittedName>
</protein>
<evidence type="ECO:0000313" key="1">
    <source>
        <dbReference type="EMBL" id="MPN43995.1"/>
    </source>
</evidence>
<proteinExistence type="predicted"/>
<gene>
    <name evidence="1" type="ORF">SDC9_191556</name>
</gene>
<dbReference type="EMBL" id="VSSQ01102775">
    <property type="protein sequence ID" value="MPN43995.1"/>
    <property type="molecule type" value="Genomic_DNA"/>
</dbReference>
<accession>A0A645HY72</accession>
<name>A0A645HY72_9ZZZZ</name>
<organism evidence="1">
    <name type="scientific">bioreactor metagenome</name>
    <dbReference type="NCBI Taxonomy" id="1076179"/>
    <lineage>
        <taxon>unclassified sequences</taxon>
        <taxon>metagenomes</taxon>
        <taxon>ecological metagenomes</taxon>
    </lineage>
</organism>
<dbReference type="AlphaFoldDB" id="A0A645HY72"/>
<sequence>MQLAGLDMGQGFGQHGKQHVHIARQRIVDGWRTAFVGHVQHLGLGARLEHQRCQVLGAAVAG</sequence>